<proteinExistence type="predicted"/>
<dbReference type="Proteomes" id="UP000789375">
    <property type="component" value="Unassembled WGS sequence"/>
</dbReference>
<evidence type="ECO:0000313" key="5">
    <source>
        <dbReference type="Proteomes" id="UP000789375"/>
    </source>
</evidence>
<gene>
    <name evidence="4" type="ORF">FMOSSE_LOCUS8970</name>
</gene>
<keyword evidence="5" id="KW-1185">Reference proteome</keyword>
<protein>
    <submittedName>
        <fullName evidence="4">10889_t:CDS:1</fullName>
    </submittedName>
</protein>
<name>A0A9N9CIP7_FUNMO</name>
<keyword evidence="1" id="KW-0732">Signal</keyword>
<reference evidence="4" key="1">
    <citation type="submission" date="2021-06" db="EMBL/GenBank/DDBJ databases">
        <authorList>
            <person name="Kallberg Y."/>
            <person name="Tangrot J."/>
            <person name="Rosling A."/>
        </authorList>
    </citation>
    <scope>NUCLEOTIDE SEQUENCE</scope>
    <source>
        <strain evidence="4">87-6 pot B 2015</strain>
    </source>
</reference>
<comment type="caution">
    <text evidence="4">The sequence shown here is derived from an EMBL/GenBank/DDBJ whole genome shotgun (WGS) entry which is preliminary data.</text>
</comment>
<sequence>MTLLRPKVLIFVLVATIFLLIFWPTSYQHNQCTDKGSQDIFPIFNNNSPGPVIDAIRTTTITDTKGTQKEYLNAKGYITFLHIIRKQHKTAIGSLTRAADLAVANDTVYSVTLKPQKPPSGDIHDYMSLGRYFWPDPTKPDGLPYIRKDGYVNPEFFTVLDYVYMRKMFRDVQDLGFAYFFTRNETYVEKAMYRIKEWFLDEETKMNPNLNYAGFRKGQVMGWRTGVLDFHQVFRMLQAIPLMRFSNKWDPSIEEGLKEWLSEYYVWFTTSKLGRGESKTKNNHGTFYDVQALFLLDYLGRYEEAKSFIKTSMENRVNNGILPTGQQPHETDRPTSWFYSIFNLQGLFMLAERADHYDYDAWNYVGPEGQSIRKAVDFLLPFALNEGEGWPVTNIKGFEVNDYVKILELSYVIWGDEKYLNAIEELRPKAKAEQAAGLKLAKWEDNYLCDLALLTNRLIWTCLY</sequence>
<accession>A0A9N9CIP7</accession>
<dbReference type="SUPFAM" id="SSF48230">
    <property type="entry name" value="Chondroitin AC/alginate lyase"/>
    <property type="match status" value="1"/>
</dbReference>
<dbReference type="EMBL" id="CAJVPP010002476">
    <property type="protein sequence ID" value="CAG8601419.1"/>
    <property type="molecule type" value="Genomic_DNA"/>
</dbReference>
<dbReference type="Gene3D" id="1.50.10.100">
    <property type="entry name" value="Chondroitin AC/alginate lyase"/>
    <property type="match status" value="1"/>
</dbReference>
<dbReference type="InterPro" id="IPR008929">
    <property type="entry name" value="Chondroitin_lyas"/>
</dbReference>
<dbReference type="InterPro" id="IPR008397">
    <property type="entry name" value="Alginate_lyase_dom"/>
</dbReference>
<keyword evidence="2" id="KW-0456">Lyase</keyword>
<evidence type="ECO:0000313" key="4">
    <source>
        <dbReference type="EMBL" id="CAG8601419.1"/>
    </source>
</evidence>
<dbReference type="Pfam" id="PF05426">
    <property type="entry name" value="Alginate_lyase"/>
    <property type="match status" value="1"/>
</dbReference>
<organism evidence="4 5">
    <name type="scientific">Funneliformis mosseae</name>
    <name type="common">Endomycorrhizal fungus</name>
    <name type="synonym">Glomus mosseae</name>
    <dbReference type="NCBI Taxonomy" id="27381"/>
    <lineage>
        <taxon>Eukaryota</taxon>
        <taxon>Fungi</taxon>
        <taxon>Fungi incertae sedis</taxon>
        <taxon>Mucoromycota</taxon>
        <taxon>Glomeromycotina</taxon>
        <taxon>Glomeromycetes</taxon>
        <taxon>Glomerales</taxon>
        <taxon>Glomeraceae</taxon>
        <taxon>Funneliformis</taxon>
    </lineage>
</organism>
<feature type="domain" description="Alginate lyase" evidence="3">
    <location>
        <begin position="111"/>
        <end position="386"/>
    </location>
</feature>
<dbReference type="GO" id="GO:0042597">
    <property type="term" value="C:periplasmic space"/>
    <property type="evidence" value="ECO:0007669"/>
    <property type="project" value="InterPro"/>
</dbReference>
<evidence type="ECO:0000259" key="3">
    <source>
        <dbReference type="Pfam" id="PF05426"/>
    </source>
</evidence>
<evidence type="ECO:0000256" key="1">
    <source>
        <dbReference type="ARBA" id="ARBA00022729"/>
    </source>
</evidence>
<dbReference type="GO" id="GO:0016829">
    <property type="term" value="F:lyase activity"/>
    <property type="evidence" value="ECO:0007669"/>
    <property type="project" value="UniProtKB-KW"/>
</dbReference>
<dbReference type="AlphaFoldDB" id="A0A9N9CIP7"/>
<evidence type="ECO:0000256" key="2">
    <source>
        <dbReference type="ARBA" id="ARBA00023239"/>
    </source>
</evidence>